<keyword evidence="5" id="KW-0235">DNA replication</keyword>
<evidence type="ECO:0000256" key="3">
    <source>
        <dbReference type="ARBA" id="ARBA00022679"/>
    </source>
</evidence>
<dbReference type="EC" id="2.7.7.7" evidence="2"/>
<dbReference type="GO" id="GO:0006302">
    <property type="term" value="P:double-strand break repair"/>
    <property type="evidence" value="ECO:0007669"/>
    <property type="project" value="TreeGrafter"/>
</dbReference>
<dbReference type="Gene3D" id="1.20.1060.10">
    <property type="entry name" value="Taq DNA Polymerase, Chain T, domain 4"/>
    <property type="match status" value="1"/>
</dbReference>
<dbReference type="InterPro" id="IPR002298">
    <property type="entry name" value="DNA_polymerase_A"/>
</dbReference>
<reference evidence="11 12" key="1">
    <citation type="journal article" date="2019" name="Nat. Microbiol.">
        <title>Mediterranean grassland soil C-N compound turnover is dependent on rainfall and depth, and is mediated by genomically divergent microorganisms.</title>
        <authorList>
            <person name="Diamond S."/>
            <person name="Andeer P.F."/>
            <person name="Li Z."/>
            <person name="Crits-Christoph A."/>
            <person name="Burstein D."/>
            <person name="Anantharaman K."/>
            <person name="Lane K.R."/>
            <person name="Thomas B.C."/>
            <person name="Pan C."/>
            <person name="Northen T.R."/>
            <person name="Banfield J.F."/>
        </authorList>
    </citation>
    <scope>NUCLEOTIDE SEQUENCE [LARGE SCALE GENOMIC DNA]</scope>
    <source>
        <strain evidence="11">WS_2</strain>
    </source>
</reference>
<accession>A0A538SWZ3</accession>
<dbReference type="InterPro" id="IPR001098">
    <property type="entry name" value="DNA-dir_DNA_pol_A_palm_dom"/>
</dbReference>
<evidence type="ECO:0000256" key="5">
    <source>
        <dbReference type="ARBA" id="ARBA00022705"/>
    </source>
</evidence>
<comment type="catalytic activity">
    <reaction evidence="8">
        <text>DNA(n) + a 2'-deoxyribonucleoside 5'-triphosphate = DNA(n+1) + diphosphate</text>
        <dbReference type="Rhea" id="RHEA:22508"/>
        <dbReference type="Rhea" id="RHEA-COMP:17339"/>
        <dbReference type="Rhea" id="RHEA-COMP:17340"/>
        <dbReference type="ChEBI" id="CHEBI:33019"/>
        <dbReference type="ChEBI" id="CHEBI:61560"/>
        <dbReference type="ChEBI" id="CHEBI:173112"/>
        <dbReference type="EC" id="2.7.7.7"/>
    </reaction>
</comment>
<dbReference type="Proteomes" id="UP000317716">
    <property type="component" value="Unassembled WGS sequence"/>
</dbReference>
<dbReference type="PRINTS" id="PR00868">
    <property type="entry name" value="DNAPOLI"/>
</dbReference>
<protein>
    <recommendedName>
        <fullName evidence="2">DNA-directed DNA polymerase</fullName>
        <ecNumber evidence="2">2.7.7.7</ecNumber>
    </recommendedName>
</protein>
<dbReference type="GO" id="GO:0006261">
    <property type="term" value="P:DNA-templated DNA replication"/>
    <property type="evidence" value="ECO:0007669"/>
    <property type="project" value="InterPro"/>
</dbReference>
<evidence type="ECO:0000313" key="11">
    <source>
        <dbReference type="EMBL" id="TMQ55919.1"/>
    </source>
</evidence>
<feature type="region of interest" description="Disordered" evidence="9">
    <location>
        <begin position="289"/>
        <end position="338"/>
    </location>
</feature>
<evidence type="ECO:0000256" key="6">
    <source>
        <dbReference type="ARBA" id="ARBA00022932"/>
    </source>
</evidence>
<evidence type="ECO:0000256" key="9">
    <source>
        <dbReference type="SAM" id="MobiDB-lite"/>
    </source>
</evidence>
<dbReference type="Gene3D" id="1.10.150.20">
    <property type="entry name" value="5' to 3' exonuclease, C-terminal subdomain"/>
    <property type="match status" value="1"/>
</dbReference>
<keyword evidence="7" id="KW-0238">DNA-binding</keyword>
<evidence type="ECO:0000256" key="4">
    <source>
        <dbReference type="ARBA" id="ARBA00022695"/>
    </source>
</evidence>
<dbReference type="PANTHER" id="PTHR10133:SF27">
    <property type="entry name" value="DNA POLYMERASE NU"/>
    <property type="match status" value="1"/>
</dbReference>
<dbReference type="SMART" id="SM00482">
    <property type="entry name" value="POLAc"/>
    <property type="match status" value="1"/>
</dbReference>
<dbReference type="PANTHER" id="PTHR10133">
    <property type="entry name" value="DNA POLYMERASE I"/>
    <property type="match status" value="1"/>
</dbReference>
<comment type="similarity">
    <text evidence="1">Belongs to the DNA polymerase type-A family.</text>
</comment>
<comment type="caution">
    <text evidence="11">The sequence shown here is derived from an EMBL/GenBank/DDBJ whole genome shotgun (WGS) entry which is preliminary data.</text>
</comment>
<evidence type="ECO:0000313" key="12">
    <source>
        <dbReference type="Proteomes" id="UP000317716"/>
    </source>
</evidence>
<gene>
    <name evidence="11" type="ORF">E6K72_05825</name>
</gene>
<dbReference type="InterPro" id="IPR019760">
    <property type="entry name" value="DNA-dir_DNA_pol_A_CS"/>
</dbReference>
<dbReference type="SUPFAM" id="SSF56672">
    <property type="entry name" value="DNA/RNA polymerases"/>
    <property type="match status" value="1"/>
</dbReference>
<evidence type="ECO:0000256" key="2">
    <source>
        <dbReference type="ARBA" id="ARBA00012417"/>
    </source>
</evidence>
<keyword evidence="3" id="KW-0808">Transferase</keyword>
<evidence type="ECO:0000259" key="10">
    <source>
        <dbReference type="SMART" id="SM00482"/>
    </source>
</evidence>
<dbReference type="GO" id="GO:0003677">
    <property type="term" value="F:DNA binding"/>
    <property type="evidence" value="ECO:0007669"/>
    <property type="project" value="UniProtKB-KW"/>
</dbReference>
<keyword evidence="4" id="KW-0548">Nucleotidyltransferase</keyword>
<evidence type="ECO:0000256" key="7">
    <source>
        <dbReference type="ARBA" id="ARBA00023125"/>
    </source>
</evidence>
<evidence type="ECO:0000256" key="8">
    <source>
        <dbReference type="ARBA" id="ARBA00049244"/>
    </source>
</evidence>
<dbReference type="AlphaFoldDB" id="A0A538SWZ3"/>
<keyword evidence="6" id="KW-0239">DNA-directed DNA polymerase</keyword>
<feature type="domain" description="DNA-directed DNA polymerase family A palm" evidence="10">
    <location>
        <begin position="167"/>
        <end position="337"/>
    </location>
</feature>
<dbReference type="Gene3D" id="3.30.70.370">
    <property type="match status" value="1"/>
</dbReference>
<evidence type="ECO:0000256" key="1">
    <source>
        <dbReference type="ARBA" id="ARBA00007705"/>
    </source>
</evidence>
<sequence length="338" mass="35819">MPAGGRAVPARRIPARADRVAGARVALPRHRAPADRCALRDGAGERLRRELLELAGEEINLESGPQVAKLLFEKLGLEPGGRTPKGALSTRSDVLEELGRAHPFPAKLLEYRALTKLKSTYLDALPAAADPADGRVRTTYEQAGAATGRLASSDPNLQNIPIRSPQGRDIRRAFVAPPGRVLVGADYSQIELRVMAHLAGDPQLIQAFMSGEDVHESTARRIFNVSGPLDPALRARAKIVNFGIMYGMGARSLSAQMGIGLPEAQDFIAHYFRVAAGIRGHAAAPAALGTGDPLEERPGAGVRGAHCGEHADPGLGGGPDEAGDDPRPRILEARASLR</sequence>
<dbReference type="PROSITE" id="PS00447">
    <property type="entry name" value="DNA_POLYMERASE_A"/>
    <property type="match status" value="1"/>
</dbReference>
<dbReference type="InterPro" id="IPR043502">
    <property type="entry name" value="DNA/RNA_pol_sf"/>
</dbReference>
<organism evidence="11 12">
    <name type="scientific">Eiseniibacteriota bacterium</name>
    <dbReference type="NCBI Taxonomy" id="2212470"/>
    <lineage>
        <taxon>Bacteria</taxon>
        <taxon>Candidatus Eiseniibacteriota</taxon>
    </lineage>
</organism>
<dbReference type="Pfam" id="PF00476">
    <property type="entry name" value="DNA_pol_A"/>
    <property type="match status" value="1"/>
</dbReference>
<dbReference type="EMBL" id="VBOS01000194">
    <property type="protein sequence ID" value="TMQ55919.1"/>
    <property type="molecule type" value="Genomic_DNA"/>
</dbReference>
<name>A0A538SWZ3_UNCEI</name>
<dbReference type="GO" id="GO:0003887">
    <property type="term" value="F:DNA-directed DNA polymerase activity"/>
    <property type="evidence" value="ECO:0007669"/>
    <property type="project" value="UniProtKB-KW"/>
</dbReference>
<proteinExistence type="inferred from homology"/>